<dbReference type="AlphaFoldDB" id="A0ABD0ZIN9"/>
<protein>
    <submittedName>
        <fullName evidence="2">Uncharacterized protein</fullName>
    </submittedName>
</protein>
<comment type="caution">
    <text evidence="2">The sequence shown here is derived from an EMBL/GenBank/DDBJ whole genome shotgun (WGS) entry which is preliminary data.</text>
</comment>
<reference evidence="2 3" key="1">
    <citation type="submission" date="2024-07" db="EMBL/GenBank/DDBJ databases">
        <title>Chromosome-level genome assembly of the water stick insect Ranatra chinensis (Heteroptera: Nepidae).</title>
        <authorList>
            <person name="Liu X."/>
        </authorList>
    </citation>
    <scope>NUCLEOTIDE SEQUENCE [LARGE SCALE GENOMIC DNA]</scope>
    <source>
        <strain evidence="2">Cailab_2021Rc</strain>
        <tissue evidence="2">Muscle</tissue>
    </source>
</reference>
<evidence type="ECO:0000313" key="2">
    <source>
        <dbReference type="EMBL" id="KAL1139904.1"/>
    </source>
</evidence>
<feature type="region of interest" description="Disordered" evidence="1">
    <location>
        <begin position="158"/>
        <end position="200"/>
    </location>
</feature>
<proteinExistence type="predicted"/>
<organism evidence="2 3">
    <name type="scientific">Ranatra chinensis</name>
    <dbReference type="NCBI Taxonomy" id="642074"/>
    <lineage>
        <taxon>Eukaryota</taxon>
        <taxon>Metazoa</taxon>
        <taxon>Ecdysozoa</taxon>
        <taxon>Arthropoda</taxon>
        <taxon>Hexapoda</taxon>
        <taxon>Insecta</taxon>
        <taxon>Pterygota</taxon>
        <taxon>Neoptera</taxon>
        <taxon>Paraneoptera</taxon>
        <taxon>Hemiptera</taxon>
        <taxon>Heteroptera</taxon>
        <taxon>Panheteroptera</taxon>
        <taxon>Nepomorpha</taxon>
        <taxon>Nepidae</taxon>
        <taxon>Ranatrinae</taxon>
        <taxon>Ranatra</taxon>
    </lineage>
</organism>
<evidence type="ECO:0000256" key="1">
    <source>
        <dbReference type="SAM" id="MobiDB-lite"/>
    </source>
</evidence>
<dbReference type="Proteomes" id="UP001558652">
    <property type="component" value="Unassembled WGS sequence"/>
</dbReference>
<name>A0ABD0ZIN9_9HEMI</name>
<evidence type="ECO:0000313" key="3">
    <source>
        <dbReference type="Proteomes" id="UP001558652"/>
    </source>
</evidence>
<gene>
    <name evidence="2" type="ORF">AAG570_006881</name>
</gene>
<dbReference type="EMBL" id="JBFDAA010000002">
    <property type="protein sequence ID" value="KAL1139904.1"/>
    <property type="molecule type" value="Genomic_DNA"/>
</dbReference>
<feature type="compositionally biased region" description="Basic and acidic residues" evidence="1">
    <location>
        <begin position="158"/>
        <end position="179"/>
    </location>
</feature>
<sequence length="247" mass="27476">MSEASWEGRGLAGLNDMPWKDLNKVWVTSKAIGILRSLVRDTPDILKNTGQEHCASGVYFGQMGRHWPSSEIRNSLLYPRVWVNASAIGIGRGNQSSAADPPRYIAEDVACRWDVFSGGITWGALHTSYGGKQPSGEVGEHYMAQVVRGYCLKRDRDEEMTRRAEESRGEERRERERGGSRKGKQEKKRSGEEGWGGGVAGRGKGRDEWAALLVRVCEGASAFCLYLQRSISDLDTDTMAQTLSFRE</sequence>
<keyword evidence="3" id="KW-1185">Reference proteome</keyword>
<accession>A0ABD0ZIN9</accession>